<proteinExistence type="predicted"/>
<evidence type="ECO:0000313" key="2">
    <source>
        <dbReference type="EMBL" id="CAD6204918.1"/>
    </source>
</evidence>
<name>A0A811MIC6_9POAL</name>
<evidence type="ECO:0000256" key="1">
    <source>
        <dbReference type="SAM" id="MobiDB-lite"/>
    </source>
</evidence>
<accession>A0A811MIC6</accession>
<organism evidence="2 3">
    <name type="scientific">Miscanthus lutarioriparius</name>
    <dbReference type="NCBI Taxonomy" id="422564"/>
    <lineage>
        <taxon>Eukaryota</taxon>
        <taxon>Viridiplantae</taxon>
        <taxon>Streptophyta</taxon>
        <taxon>Embryophyta</taxon>
        <taxon>Tracheophyta</taxon>
        <taxon>Spermatophyta</taxon>
        <taxon>Magnoliopsida</taxon>
        <taxon>Liliopsida</taxon>
        <taxon>Poales</taxon>
        <taxon>Poaceae</taxon>
        <taxon>PACMAD clade</taxon>
        <taxon>Panicoideae</taxon>
        <taxon>Andropogonodae</taxon>
        <taxon>Andropogoneae</taxon>
        <taxon>Saccharinae</taxon>
        <taxon>Miscanthus</taxon>
    </lineage>
</organism>
<feature type="compositionally biased region" description="Basic and acidic residues" evidence="1">
    <location>
        <begin position="98"/>
        <end position="121"/>
    </location>
</feature>
<keyword evidence="3" id="KW-1185">Reference proteome</keyword>
<comment type="caution">
    <text evidence="2">The sequence shown here is derived from an EMBL/GenBank/DDBJ whole genome shotgun (WGS) entry which is preliminary data.</text>
</comment>
<dbReference type="AlphaFoldDB" id="A0A811MIC6"/>
<dbReference type="EMBL" id="CAJGYO010000001">
    <property type="protein sequence ID" value="CAD6204918.1"/>
    <property type="molecule type" value="Genomic_DNA"/>
</dbReference>
<feature type="region of interest" description="Disordered" evidence="1">
    <location>
        <begin position="88"/>
        <end position="121"/>
    </location>
</feature>
<protein>
    <submittedName>
        <fullName evidence="2">Uncharacterized protein</fullName>
    </submittedName>
</protein>
<gene>
    <name evidence="2" type="ORF">NCGR_LOCUS2828</name>
</gene>
<sequence length="121" mass="13321">MGLRSWSTMKLSKPVEFTSNTRVGVSLTSLDSGAQSILEQEEQQHNHSHCGSGRHGDHLARAQQWGPGVLECAPLDLFALDLPMGGRWIGLQNPSEPRSSRSEERTSRRGSHGEANREFGI</sequence>
<reference evidence="2" key="1">
    <citation type="submission" date="2020-10" db="EMBL/GenBank/DDBJ databases">
        <authorList>
            <person name="Han B."/>
            <person name="Lu T."/>
            <person name="Zhao Q."/>
            <person name="Huang X."/>
            <person name="Zhao Y."/>
        </authorList>
    </citation>
    <scope>NUCLEOTIDE SEQUENCE</scope>
</reference>
<dbReference type="Proteomes" id="UP000604825">
    <property type="component" value="Unassembled WGS sequence"/>
</dbReference>
<evidence type="ECO:0000313" key="3">
    <source>
        <dbReference type="Proteomes" id="UP000604825"/>
    </source>
</evidence>